<dbReference type="GO" id="GO:0090729">
    <property type="term" value="F:toxin activity"/>
    <property type="evidence" value="ECO:0007669"/>
    <property type="project" value="UniProtKB-KW"/>
</dbReference>
<comment type="similarity">
    <text evidence="1">Belongs to the delta endotoxin family.</text>
</comment>
<accession>A0A1W6YVI8</accession>
<dbReference type="GO" id="GO:0030435">
    <property type="term" value="P:sporulation resulting in formation of a cellular spore"/>
    <property type="evidence" value="ECO:0007669"/>
    <property type="project" value="UniProtKB-KW"/>
</dbReference>
<feature type="compositionally biased region" description="Basic and acidic residues" evidence="5">
    <location>
        <begin position="19"/>
        <end position="33"/>
    </location>
</feature>
<dbReference type="InterPro" id="IPR036716">
    <property type="entry name" value="Pest_crys_N_sf"/>
</dbReference>
<evidence type="ECO:0000256" key="2">
    <source>
        <dbReference type="ARBA" id="ARBA00022656"/>
    </source>
</evidence>
<keyword evidence="3" id="KW-0749">Sporulation</keyword>
<sequence length="535" mass="57478">MPKLPPIGVPCAIGIVPNAHKDSPNGGNEHEPDIVGANSKAGQHQFPFCFDSRASATPIPINRRRFIQTGIVIALAGVYPMLYGCGGVDNDGGDGPGSAPPQSPFSLGETFDANWWWKTLRDLTIRALAMVPEIGGVLSLLGSIFIPDRLFPSPDSTALWQQFVDAMNKVVDEKIDAAIFALVRQTLVGLTDGMKLYSSAVGTGDRDHILRVSESLNVTIVQAIPQFSVAGHEIALLPLFVQAANLHLGLLRDLCLKGANLGLPPSVIADYRKQLKDCIAAYGDHVDRTCAKDIERVVRQNPFGPMNRSEPLASVLALQARQQIAMRDIRDCWPYFDPDEYPVNVMVSLDREIFSILMGSYFDGAQPPDTLPAVTPPRGPVREIRVCSGVKIDSIAMRYDVGQGPGGASQLTFGGQGGRCSGWEPVVPRGGIQRVKVCYGYAVDALQLIYADGTASQQFGSCDLVQPTTAEAFYADHIVSSIRGFGTAPGYGNTLSGLVIGFQLADRGRGPVNPKAIQHLRAVLPARLVDAATRP</sequence>
<proteinExistence type="inferred from homology"/>
<dbReference type="Proteomes" id="UP000194139">
    <property type="component" value="Chromosome"/>
</dbReference>
<keyword evidence="4" id="KW-0843">Virulence</keyword>
<name>A0A1W6YVI8_9BORD</name>
<reference evidence="7 8" key="1">
    <citation type="submission" date="2017-05" db="EMBL/GenBank/DDBJ databases">
        <title>Complete and WGS of Bordetella genogroups.</title>
        <authorList>
            <person name="Spilker T."/>
            <person name="LiPuma J."/>
        </authorList>
    </citation>
    <scope>NUCLEOTIDE SEQUENCE [LARGE SCALE GENOMIC DNA]</scope>
    <source>
        <strain evidence="7 8">AU17164</strain>
    </source>
</reference>
<gene>
    <name evidence="7" type="ORF">CAL13_01920</name>
</gene>
<dbReference type="Gene3D" id="1.20.190.10">
    <property type="entry name" value="Pesticidal crystal protein, N-terminal domain"/>
    <property type="match status" value="1"/>
</dbReference>
<evidence type="ECO:0000313" key="8">
    <source>
        <dbReference type="Proteomes" id="UP000194139"/>
    </source>
</evidence>
<dbReference type="GO" id="GO:0001907">
    <property type="term" value="P:symbiont-mediated killing of host cell"/>
    <property type="evidence" value="ECO:0007669"/>
    <property type="project" value="InterPro"/>
</dbReference>
<evidence type="ECO:0000256" key="1">
    <source>
        <dbReference type="ARBA" id="ARBA00007819"/>
    </source>
</evidence>
<organism evidence="7 8">
    <name type="scientific">Bordetella genomosp. 9</name>
    <dbReference type="NCBI Taxonomy" id="1416803"/>
    <lineage>
        <taxon>Bacteria</taxon>
        <taxon>Pseudomonadati</taxon>
        <taxon>Pseudomonadota</taxon>
        <taxon>Betaproteobacteria</taxon>
        <taxon>Burkholderiales</taxon>
        <taxon>Alcaligenaceae</taxon>
        <taxon>Bordetella</taxon>
    </lineage>
</organism>
<evidence type="ECO:0000313" key="7">
    <source>
        <dbReference type="EMBL" id="ARP85110.1"/>
    </source>
</evidence>
<dbReference type="PANTHER" id="PTHR37003">
    <property type="entry name" value="ENDOTOXIN_N DOMAIN-CONTAINING PROTEIN-RELATED"/>
    <property type="match status" value="1"/>
</dbReference>
<dbReference type="PANTHER" id="PTHR37003:SF2">
    <property type="entry name" value="PESTICIDAL CRYSTAL PROTEIN N-TERMINAL DOMAIN-CONTAINING PROTEIN"/>
    <property type="match status" value="1"/>
</dbReference>
<evidence type="ECO:0000256" key="5">
    <source>
        <dbReference type="SAM" id="MobiDB-lite"/>
    </source>
</evidence>
<feature type="domain" description="Pesticidal crystal protein" evidence="6">
    <location>
        <begin position="125"/>
        <end position="295"/>
    </location>
</feature>
<dbReference type="InterPro" id="IPR038979">
    <property type="entry name" value="Pest_crys"/>
</dbReference>
<evidence type="ECO:0000259" key="6">
    <source>
        <dbReference type="Pfam" id="PF03945"/>
    </source>
</evidence>
<keyword evidence="8" id="KW-1185">Reference proteome</keyword>
<protein>
    <recommendedName>
        <fullName evidence="6">Pesticidal crystal protein domain-containing protein</fullName>
    </recommendedName>
</protein>
<feature type="region of interest" description="Disordered" evidence="5">
    <location>
        <begin position="18"/>
        <end position="37"/>
    </location>
</feature>
<dbReference type="InterPro" id="IPR005639">
    <property type="entry name" value="Pest_crys_dom_I"/>
</dbReference>
<dbReference type="EMBL" id="CP021109">
    <property type="protein sequence ID" value="ARP85110.1"/>
    <property type="molecule type" value="Genomic_DNA"/>
</dbReference>
<evidence type="ECO:0000256" key="4">
    <source>
        <dbReference type="ARBA" id="ARBA00023026"/>
    </source>
</evidence>
<keyword evidence="2" id="KW-0800">Toxin</keyword>
<dbReference type="RefSeq" id="WP_086071335.1">
    <property type="nucleotide sequence ID" value="NZ_CP021109.1"/>
</dbReference>
<dbReference type="AlphaFoldDB" id="A0A1W6YVI8"/>
<dbReference type="Pfam" id="PF03945">
    <property type="entry name" value="Endotoxin_N"/>
    <property type="match status" value="1"/>
</dbReference>
<dbReference type="SUPFAM" id="SSF56849">
    <property type="entry name" value="delta-Endotoxin (insectocide), N-terminal domain"/>
    <property type="match status" value="1"/>
</dbReference>
<evidence type="ECO:0000256" key="3">
    <source>
        <dbReference type="ARBA" id="ARBA00022969"/>
    </source>
</evidence>